<dbReference type="EMBL" id="CP162601">
    <property type="protein sequence ID" value="XDK24992.1"/>
    <property type="molecule type" value="Genomic_DNA"/>
</dbReference>
<feature type="transmembrane region" description="Helical" evidence="1">
    <location>
        <begin position="89"/>
        <end position="110"/>
    </location>
</feature>
<evidence type="ECO:0000256" key="1">
    <source>
        <dbReference type="SAM" id="Phobius"/>
    </source>
</evidence>
<accession>A0AB39HE85</accession>
<keyword evidence="1" id="KW-1133">Transmembrane helix</keyword>
<gene>
    <name evidence="2" type="ORF">AB0763_12700</name>
</gene>
<protein>
    <submittedName>
        <fullName evidence="2">DUF4145 domain-containing protein</fullName>
    </submittedName>
</protein>
<evidence type="ECO:0000313" key="2">
    <source>
        <dbReference type="EMBL" id="XDK24992.1"/>
    </source>
</evidence>
<keyword evidence="1" id="KW-0812">Transmembrane</keyword>
<sequence>MTNLNRVVRGGHKLETLLRRQYHASGGELLEMVDDCESRLPHTTVEKLRQVASVHHDALQGQASYDVSQDFFALCKECEQALRPRSYRAMWGMALLLVVLSTLAAFAFYYHHWDVLSAHFPFLQ</sequence>
<name>A0AB39HE85_9VIBR</name>
<dbReference type="KEGG" id="vih:AB0763_12700"/>
<dbReference type="AlphaFoldDB" id="A0AB39HE85"/>
<keyword evidence="1" id="KW-0472">Membrane</keyword>
<organism evidence="2">
    <name type="scientific">Vibrio sp. HB236076</name>
    <dbReference type="NCBI Taxonomy" id="3232307"/>
    <lineage>
        <taxon>Bacteria</taxon>
        <taxon>Pseudomonadati</taxon>
        <taxon>Pseudomonadota</taxon>
        <taxon>Gammaproteobacteria</taxon>
        <taxon>Vibrionales</taxon>
        <taxon>Vibrionaceae</taxon>
        <taxon>Vibrio</taxon>
    </lineage>
</organism>
<proteinExistence type="predicted"/>
<reference evidence="2" key="1">
    <citation type="submission" date="2024-07" db="EMBL/GenBank/DDBJ databases">
        <title>Genome Analysis of a Potential Novel Vibrio Species Secreting pH- and Thermo-stable Alginate Lyase and its Application in Producing Alginate Oligosaccharides.</title>
        <authorList>
            <person name="Huang H."/>
            <person name="Bao K."/>
        </authorList>
    </citation>
    <scope>NUCLEOTIDE SEQUENCE</scope>
    <source>
        <strain evidence="2">HB236076</strain>
    </source>
</reference>
<dbReference type="RefSeq" id="WP_306102320.1">
    <property type="nucleotide sequence ID" value="NZ_CP162601.1"/>
</dbReference>